<name>W7X942_TETTS</name>
<dbReference type="AlphaFoldDB" id="W7X942"/>
<sequence>MFFFGYVHNQQKQSFFNLKINKQTFIQSIVIFYQNNILFKKQKQVFSYLFIKHFLYKEYIFYFIPKQKDLIKKQFPHRDLNPGLKGENLLSQPARLQGINLTDQKVFPHRDLNPGLKGENLLSQPARLQGITLLQLILIHKFYYFLDSKLTNQIECDNIQFKNNSSAGIKTSVQRVKTFYPNLLDHKIYQVNKKQINKFTYIQFYIFVIYLNKSYQKSIPPPGLEPGSEG</sequence>
<dbReference type="InParanoid" id="W7X942"/>
<dbReference type="Proteomes" id="UP000009168">
    <property type="component" value="Unassembled WGS sequence"/>
</dbReference>
<proteinExistence type="predicted"/>
<dbReference type="GeneID" id="24441272"/>
<reference evidence="2" key="1">
    <citation type="journal article" date="2006" name="PLoS Biol.">
        <title>Macronuclear genome sequence of the ciliate Tetrahymena thermophila, a model eukaryote.</title>
        <authorList>
            <person name="Eisen J.A."/>
            <person name="Coyne R.S."/>
            <person name="Wu M."/>
            <person name="Wu D."/>
            <person name="Thiagarajan M."/>
            <person name="Wortman J.R."/>
            <person name="Badger J.H."/>
            <person name="Ren Q."/>
            <person name="Amedeo P."/>
            <person name="Jones K.M."/>
            <person name="Tallon L.J."/>
            <person name="Delcher A.L."/>
            <person name="Salzberg S.L."/>
            <person name="Silva J.C."/>
            <person name="Haas B.J."/>
            <person name="Majoros W.H."/>
            <person name="Farzad M."/>
            <person name="Carlton J.M."/>
            <person name="Smith R.K. Jr."/>
            <person name="Garg J."/>
            <person name="Pearlman R.E."/>
            <person name="Karrer K.M."/>
            <person name="Sun L."/>
            <person name="Manning G."/>
            <person name="Elde N.C."/>
            <person name="Turkewitz A.P."/>
            <person name="Asai D.J."/>
            <person name="Wilkes D.E."/>
            <person name="Wang Y."/>
            <person name="Cai H."/>
            <person name="Collins K."/>
            <person name="Stewart B.A."/>
            <person name="Lee S.R."/>
            <person name="Wilamowska K."/>
            <person name="Weinberg Z."/>
            <person name="Ruzzo W.L."/>
            <person name="Wloga D."/>
            <person name="Gaertig J."/>
            <person name="Frankel J."/>
            <person name="Tsao C.-C."/>
            <person name="Gorovsky M.A."/>
            <person name="Keeling P.J."/>
            <person name="Waller R.F."/>
            <person name="Patron N.J."/>
            <person name="Cherry J.M."/>
            <person name="Stover N.A."/>
            <person name="Krieger C.J."/>
            <person name="del Toro C."/>
            <person name="Ryder H.F."/>
            <person name="Williamson S.C."/>
            <person name="Barbeau R.A."/>
            <person name="Hamilton E.P."/>
            <person name="Orias E."/>
        </authorList>
    </citation>
    <scope>NUCLEOTIDE SEQUENCE [LARGE SCALE GENOMIC DNA]</scope>
    <source>
        <strain evidence="2">SB210</strain>
    </source>
</reference>
<accession>W7X942</accession>
<evidence type="ECO:0000313" key="1">
    <source>
        <dbReference type="EMBL" id="EWS75920.1"/>
    </source>
</evidence>
<dbReference type="RefSeq" id="XP_012651545.1">
    <property type="nucleotide sequence ID" value="XM_012796091.1"/>
</dbReference>
<dbReference type="EMBL" id="GG662813">
    <property type="protein sequence ID" value="EWS75920.1"/>
    <property type="molecule type" value="Genomic_DNA"/>
</dbReference>
<evidence type="ECO:0000313" key="2">
    <source>
        <dbReference type="Proteomes" id="UP000009168"/>
    </source>
</evidence>
<organism evidence="1 2">
    <name type="scientific">Tetrahymena thermophila (strain SB210)</name>
    <dbReference type="NCBI Taxonomy" id="312017"/>
    <lineage>
        <taxon>Eukaryota</taxon>
        <taxon>Sar</taxon>
        <taxon>Alveolata</taxon>
        <taxon>Ciliophora</taxon>
        <taxon>Intramacronucleata</taxon>
        <taxon>Oligohymenophorea</taxon>
        <taxon>Hymenostomatida</taxon>
        <taxon>Tetrahymenina</taxon>
        <taxon>Tetrahymenidae</taxon>
        <taxon>Tetrahymena</taxon>
    </lineage>
</organism>
<protein>
    <submittedName>
        <fullName evidence="1">Uncharacterized protein</fullName>
    </submittedName>
</protein>
<dbReference type="KEGG" id="tet:TTHERM_000974164"/>
<keyword evidence="2" id="KW-1185">Reference proteome</keyword>
<gene>
    <name evidence="1" type="ORF">TTHERM_000974164</name>
</gene>